<accession>A0ABN8N8T4</accession>
<keyword evidence="4" id="KW-1185">Reference proteome</keyword>
<keyword evidence="2" id="KW-1133">Transmembrane helix</keyword>
<gene>
    <name evidence="3" type="ORF">PLOB_00001058</name>
</gene>
<evidence type="ECO:0000313" key="4">
    <source>
        <dbReference type="Proteomes" id="UP001159405"/>
    </source>
</evidence>
<dbReference type="EMBL" id="CALNXK010000010">
    <property type="protein sequence ID" value="CAH3042672.1"/>
    <property type="molecule type" value="Genomic_DNA"/>
</dbReference>
<evidence type="ECO:0000313" key="3">
    <source>
        <dbReference type="EMBL" id="CAH3042672.1"/>
    </source>
</evidence>
<feature type="transmembrane region" description="Helical" evidence="2">
    <location>
        <begin position="214"/>
        <end position="233"/>
    </location>
</feature>
<name>A0ABN8N8T4_9CNID</name>
<protein>
    <submittedName>
        <fullName evidence="3">Uncharacterized protein</fullName>
    </submittedName>
</protein>
<evidence type="ECO:0000256" key="2">
    <source>
        <dbReference type="SAM" id="Phobius"/>
    </source>
</evidence>
<organism evidence="3 4">
    <name type="scientific">Porites lobata</name>
    <dbReference type="NCBI Taxonomy" id="104759"/>
    <lineage>
        <taxon>Eukaryota</taxon>
        <taxon>Metazoa</taxon>
        <taxon>Cnidaria</taxon>
        <taxon>Anthozoa</taxon>
        <taxon>Hexacorallia</taxon>
        <taxon>Scleractinia</taxon>
        <taxon>Fungiina</taxon>
        <taxon>Poritidae</taxon>
        <taxon>Porites</taxon>
    </lineage>
</organism>
<sequence length="242" mass="27039">MLRCSCTSAGMSQTTVVSDDAFIVGAPHCFVLPKSLLVLTACFQMHIGEIDADKNGTYLRSTEPSPSLSQHSTGAVQKHLQATAESLNNSLSLSRFQTASASPTSQMTKMDSGSNITKNDKKANRYYLREYRGKDKGVIFYKRIGGWITLGVVITALVFLTITHFSSIRQYHPTTVSPKEHLREQLASNPAFTERSIQKANPYLLHSCPEENSLITYHTLPSFYVVFGLSTLWPQQRRLLFR</sequence>
<comment type="caution">
    <text evidence="3">The sequence shown here is derived from an EMBL/GenBank/DDBJ whole genome shotgun (WGS) entry which is preliminary data.</text>
</comment>
<keyword evidence="2" id="KW-0472">Membrane</keyword>
<dbReference type="Proteomes" id="UP001159405">
    <property type="component" value="Unassembled WGS sequence"/>
</dbReference>
<keyword evidence="2" id="KW-0812">Transmembrane</keyword>
<evidence type="ECO:0000256" key="1">
    <source>
        <dbReference type="SAM" id="MobiDB-lite"/>
    </source>
</evidence>
<reference evidence="3 4" key="1">
    <citation type="submission" date="2022-05" db="EMBL/GenBank/DDBJ databases">
        <authorList>
            <consortium name="Genoscope - CEA"/>
            <person name="William W."/>
        </authorList>
    </citation>
    <scope>NUCLEOTIDE SEQUENCE [LARGE SCALE GENOMIC DNA]</scope>
</reference>
<proteinExistence type="predicted"/>
<feature type="region of interest" description="Disordered" evidence="1">
    <location>
        <begin position="97"/>
        <end position="117"/>
    </location>
</feature>
<feature type="transmembrane region" description="Helical" evidence="2">
    <location>
        <begin position="144"/>
        <end position="165"/>
    </location>
</feature>